<organism evidence="2 3">
    <name type="scientific">Myxococcus landrumensis</name>
    <dbReference type="NCBI Taxonomy" id="2813577"/>
    <lineage>
        <taxon>Bacteria</taxon>
        <taxon>Pseudomonadati</taxon>
        <taxon>Myxococcota</taxon>
        <taxon>Myxococcia</taxon>
        <taxon>Myxococcales</taxon>
        <taxon>Cystobacterineae</taxon>
        <taxon>Myxococcaceae</taxon>
        <taxon>Myxococcus</taxon>
    </lineage>
</organism>
<keyword evidence="3" id="KW-1185">Reference proteome</keyword>
<evidence type="ECO:0000313" key="2">
    <source>
        <dbReference type="EMBL" id="QSQ11036.1"/>
    </source>
</evidence>
<gene>
    <name evidence="2" type="ORF">JY572_21680</name>
</gene>
<accession>A0ABX7MXB6</accession>
<dbReference type="InterPro" id="IPR006969">
    <property type="entry name" value="Stig-like"/>
</dbReference>
<name>A0ABX7MXB6_9BACT</name>
<dbReference type="PROSITE" id="PS51257">
    <property type="entry name" value="PROKAR_LIPOPROTEIN"/>
    <property type="match status" value="1"/>
</dbReference>
<evidence type="ECO:0000313" key="3">
    <source>
        <dbReference type="Proteomes" id="UP000663090"/>
    </source>
</evidence>
<evidence type="ECO:0000256" key="1">
    <source>
        <dbReference type="ARBA" id="ARBA00022729"/>
    </source>
</evidence>
<dbReference type="PANTHER" id="PTHR33227:SF48">
    <property type="entry name" value="STIGMA-SPECIFIC STIG1-LIKE PROTEIN 4"/>
    <property type="match status" value="1"/>
</dbReference>
<sequence length="534" mass="54187">MNAGHRPLLATLGVLLSCLLLTGCPDSGVVCGEGLSRCGDTCVDLTSASANCGACGVACGEGQLCSEGACTCQAGTTACGGACVDTQSSPQHCGGCAGAGGTVCGAGQVCEQGACKVSCSAEGFQRCGDSCVNLDTDASHCGTCGNSCGDARSCRGGVCTYDVVATCFNSGQVVGIQSGTDFKGPSVQVASSPQSAARLSDVLLVLDASNKLVQTRLGDYGVLPSRNDTGRAPNQFIVRDPLIYILNSTDNTIQVLRREEAAVPGAPPGARFPDGITFSDVGNVPFGANTNPFGMALLREELWITLYGNLMGDPTVGGRVLRVSLANPLRPRVVDTIDLPTGAALKPFPNNTTLPTPAGITAHRGMLYVALNNLNPATYSPGGPGFLARINPANNAVSLIELGADCLNPGSVASVGEQLLVSCSGKANYDANYNLLSVEHTGMVLLDAQDQVVATAPVACAPGAIGCAIPAAGRFAVVGQRAYVGDTNGGRIFVHEVVGNTLVERRGLKDTSQPPIAACPASGFSLVSDVVALP</sequence>
<keyword evidence="1" id="KW-0732">Signal</keyword>
<reference evidence="2 3" key="1">
    <citation type="submission" date="2021-02" db="EMBL/GenBank/DDBJ databases">
        <title>De Novo genome assembly of isolated myxobacteria.</title>
        <authorList>
            <person name="Stevens D.C."/>
        </authorList>
    </citation>
    <scope>NUCLEOTIDE SEQUENCE [LARGE SCALE GENOMIC DNA]</scope>
    <source>
        <strain evidence="2 3">SCHIC003</strain>
    </source>
</reference>
<dbReference type="SUPFAM" id="SSF101898">
    <property type="entry name" value="NHL repeat"/>
    <property type="match status" value="1"/>
</dbReference>
<protein>
    <recommendedName>
        <fullName evidence="4">Lipoprotein</fullName>
    </recommendedName>
</protein>
<dbReference type="PANTHER" id="PTHR33227">
    <property type="entry name" value="STIGMA-SPECIFIC STIG1-LIKE PROTEIN 3"/>
    <property type="match status" value="1"/>
</dbReference>
<dbReference type="NCBIfam" id="NF041328">
    <property type="entry name" value="C_rich_MXAN6577"/>
    <property type="match status" value="1"/>
</dbReference>
<proteinExistence type="predicted"/>
<dbReference type="Proteomes" id="UP000663090">
    <property type="component" value="Chromosome"/>
</dbReference>
<evidence type="ECO:0008006" key="4">
    <source>
        <dbReference type="Google" id="ProtNLM"/>
    </source>
</evidence>
<dbReference type="EMBL" id="CP071091">
    <property type="protein sequence ID" value="QSQ11036.1"/>
    <property type="molecule type" value="Genomic_DNA"/>
</dbReference>